<dbReference type="PANTHER" id="PTHR28573:SF1">
    <property type="entry name" value="SPINDLE AND KINETOCHORE-ASSOCIATED PROTEIN 1"/>
    <property type="match status" value="1"/>
</dbReference>
<dbReference type="eggNOG" id="KOG4832">
    <property type="taxonomic scope" value="Eukaryota"/>
</dbReference>
<dbReference type="GO" id="GO:0007059">
    <property type="term" value="P:chromosome segregation"/>
    <property type="evidence" value="ECO:0007669"/>
    <property type="project" value="InterPro"/>
</dbReference>
<evidence type="ECO:0000256" key="3">
    <source>
        <dbReference type="ARBA" id="ARBA00047202"/>
    </source>
</evidence>
<dbReference type="InterPro" id="IPR042031">
    <property type="entry name" value="SKA1_MBD_sf"/>
</dbReference>
<reference evidence="5" key="2">
    <citation type="submission" date="2015-06" db="UniProtKB">
        <authorList>
            <consortium name="EnsemblMetazoa"/>
        </authorList>
    </citation>
    <scope>IDENTIFICATION</scope>
</reference>
<dbReference type="GO" id="GO:0051301">
    <property type="term" value="P:cell division"/>
    <property type="evidence" value="ECO:0007669"/>
    <property type="project" value="InterPro"/>
</dbReference>
<dbReference type="Gene3D" id="1.10.10.1890">
    <property type="entry name" value="Ska1 microtubule binding domain-like"/>
    <property type="match status" value="1"/>
</dbReference>
<dbReference type="PANTHER" id="PTHR28573">
    <property type="entry name" value="SPINDLE AND KINETOCHORE-ASSOCIATED PROTEIN 1"/>
    <property type="match status" value="1"/>
</dbReference>
<comment type="similarity">
    <text evidence="1">Belongs to the SKA1 family.</text>
</comment>
<dbReference type="GO" id="GO:0031110">
    <property type="term" value="P:regulation of microtubule polymerization or depolymerization"/>
    <property type="evidence" value="ECO:0007669"/>
    <property type="project" value="TreeGrafter"/>
</dbReference>
<dbReference type="EnsemblMetazoa" id="tetur21g02370.1">
    <property type="protein sequence ID" value="tetur21g02370.1"/>
    <property type="gene ID" value="tetur21g02370"/>
</dbReference>
<evidence type="ECO:0000313" key="5">
    <source>
        <dbReference type="EnsemblMetazoa" id="tetur21g02370.1"/>
    </source>
</evidence>
<evidence type="ECO:0000256" key="2">
    <source>
        <dbReference type="ARBA" id="ARBA00047182"/>
    </source>
</evidence>
<dbReference type="GO" id="GO:0008017">
    <property type="term" value="F:microtubule binding"/>
    <property type="evidence" value="ECO:0007669"/>
    <property type="project" value="InterPro"/>
</dbReference>
<dbReference type="GO" id="GO:0000278">
    <property type="term" value="P:mitotic cell cycle"/>
    <property type="evidence" value="ECO:0007669"/>
    <property type="project" value="TreeGrafter"/>
</dbReference>
<dbReference type="HOGENOM" id="CLU_934847_0_0_1"/>
<dbReference type="KEGG" id="tut:107367231"/>
<dbReference type="OMA" id="MRGRITH"/>
<keyword evidence="6" id="KW-1185">Reference proteome</keyword>
<organism evidence="5 6">
    <name type="scientific">Tetranychus urticae</name>
    <name type="common">Two-spotted spider mite</name>
    <dbReference type="NCBI Taxonomy" id="32264"/>
    <lineage>
        <taxon>Eukaryota</taxon>
        <taxon>Metazoa</taxon>
        <taxon>Ecdysozoa</taxon>
        <taxon>Arthropoda</taxon>
        <taxon>Chelicerata</taxon>
        <taxon>Arachnida</taxon>
        <taxon>Acari</taxon>
        <taxon>Acariformes</taxon>
        <taxon>Trombidiformes</taxon>
        <taxon>Prostigmata</taxon>
        <taxon>Eleutherengona</taxon>
        <taxon>Raphignathae</taxon>
        <taxon>Tetranychoidea</taxon>
        <taxon>Tetranychidae</taxon>
        <taxon>Tetranychus</taxon>
    </lineage>
</organism>
<feature type="region of interest" description="Disordered" evidence="4">
    <location>
        <begin position="133"/>
        <end position="159"/>
    </location>
</feature>
<evidence type="ECO:0000256" key="4">
    <source>
        <dbReference type="SAM" id="MobiDB-lite"/>
    </source>
</evidence>
<dbReference type="OrthoDB" id="5962at2759"/>
<dbReference type="GO" id="GO:0000940">
    <property type="term" value="C:outer kinetochore"/>
    <property type="evidence" value="ECO:0007669"/>
    <property type="project" value="TreeGrafter"/>
</dbReference>
<proteinExistence type="inferred from homology"/>
<dbReference type="EMBL" id="CAEY01000550">
    <property type="status" value="NOT_ANNOTATED_CDS"/>
    <property type="molecule type" value="Genomic_DNA"/>
</dbReference>
<dbReference type="Proteomes" id="UP000015104">
    <property type="component" value="Unassembled WGS sequence"/>
</dbReference>
<evidence type="ECO:0000256" key="1">
    <source>
        <dbReference type="ARBA" id="ARBA00006836"/>
    </source>
</evidence>
<accession>T1KU71</accession>
<sequence>MNSADFHTVFTHFDEKIDLINDLIPLVKVCKLETCNSENNGVNENLPKLSYLSAIVQEMEEMLNIVDTELDRQKGDLLNQKDLIMKKFDCIQDHCEHLASFKRNIKTAREIKETNTLPNPKVQSQSMIHQPVTKANVKSVRKEDNRIKKPSGNDTNKAKHPVATEYKSNKSRDIPIVEPISKYEFDDIPQYMRGRITHSSLNQGLVSFMETITAKYQLLATHSSRHSDEEMKRAQLYKSQENSETSGQLFCTTDDLKLYSNLKETNTTKIVLTCLRHCKRVKEIRGPGKLIRYALVKP</sequence>
<gene>
    <name evidence="5" type="primary">107367231</name>
</gene>
<dbReference type="STRING" id="32264.T1KU71"/>
<protein>
    <recommendedName>
        <fullName evidence="2">SKA complex subunit 1</fullName>
    </recommendedName>
    <alternativeName>
        <fullName evidence="3">Spindle and kinetochore-associated protein 1</fullName>
    </alternativeName>
</protein>
<dbReference type="AlphaFoldDB" id="T1KU71"/>
<name>T1KU71_TETUR</name>
<dbReference type="GO" id="GO:0005876">
    <property type="term" value="C:spindle microtubule"/>
    <property type="evidence" value="ECO:0007669"/>
    <property type="project" value="TreeGrafter"/>
</dbReference>
<dbReference type="Pfam" id="PF07160">
    <property type="entry name" value="SKA1"/>
    <property type="match status" value="1"/>
</dbReference>
<dbReference type="GO" id="GO:0072686">
    <property type="term" value="C:mitotic spindle"/>
    <property type="evidence" value="ECO:0007669"/>
    <property type="project" value="TreeGrafter"/>
</dbReference>
<dbReference type="InterPro" id="IPR009829">
    <property type="entry name" value="SKA1"/>
</dbReference>
<reference evidence="6" key="1">
    <citation type="submission" date="2011-08" db="EMBL/GenBank/DDBJ databases">
        <authorList>
            <person name="Rombauts S."/>
        </authorList>
    </citation>
    <scope>NUCLEOTIDE SEQUENCE</scope>
    <source>
        <strain evidence="6">London</strain>
    </source>
</reference>
<evidence type="ECO:0000313" key="6">
    <source>
        <dbReference type="Proteomes" id="UP000015104"/>
    </source>
</evidence>